<feature type="binding site" evidence="8">
    <location>
        <begin position="247"/>
        <end position="252"/>
    </location>
    <ligand>
        <name>GTP</name>
        <dbReference type="ChEBI" id="CHEBI:37565"/>
    </ligand>
</feature>
<dbReference type="EC" id="4.1.1.32" evidence="8"/>
<proteinExistence type="inferred from homology"/>
<dbReference type="PROSITE" id="PS00505">
    <property type="entry name" value="PEPCK_GTP"/>
    <property type="match status" value="1"/>
</dbReference>
<dbReference type="InterPro" id="IPR013035">
    <property type="entry name" value="PEP_carboxykinase_C"/>
</dbReference>
<dbReference type="NCBIfam" id="NF003253">
    <property type="entry name" value="PRK04210.1"/>
    <property type="match status" value="1"/>
</dbReference>
<keyword evidence="12" id="KW-1185">Reference proteome</keyword>
<feature type="binding site" evidence="8">
    <location>
        <begin position="362"/>
        <end position="364"/>
    </location>
    <ligand>
        <name>substrate</name>
    </ligand>
</feature>
<dbReference type="CDD" id="cd00819">
    <property type="entry name" value="PEPCK_GTP"/>
    <property type="match status" value="1"/>
</dbReference>
<dbReference type="InterPro" id="IPR035077">
    <property type="entry name" value="PEP_carboxykinase_GTP_C"/>
</dbReference>
<dbReference type="InterPro" id="IPR035078">
    <property type="entry name" value="PEP_carboxykinase_GTP_N"/>
</dbReference>
<feature type="binding site" evidence="8">
    <location>
        <position position="271"/>
    </location>
    <ligand>
        <name>Mn(2+)</name>
        <dbReference type="ChEBI" id="CHEBI:29035"/>
    </ligand>
</feature>
<evidence type="ECO:0000313" key="12">
    <source>
        <dbReference type="Proteomes" id="UP001379533"/>
    </source>
</evidence>
<comment type="catalytic activity">
    <reaction evidence="8">
        <text>oxaloacetate + GTP = phosphoenolpyruvate + GDP + CO2</text>
        <dbReference type="Rhea" id="RHEA:10388"/>
        <dbReference type="ChEBI" id="CHEBI:16452"/>
        <dbReference type="ChEBI" id="CHEBI:16526"/>
        <dbReference type="ChEBI" id="CHEBI:37565"/>
        <dbReference type="ChEBI" id="CHEBI:58189"/>
        <dbReference type="ChEBI" id="CHEBI:58702"/>
        <dbReference type="EC" id="4.1.1.32"/>
    </reaction>
</comment>
<evidence type="ECO:0000313" key="11">
    <source>
        <dbReference type="EMBL" id="WXA91677.1"/>
    </source>
</evidence>
<evidence type="ECO:0000256" key="8">
    <source>
        <dbReference type="HAMAP-Rule" id="MF_00452"/>
    </source>
</evidence>
<dbReference type="PANTHER" id="PTHR11561:SF0">
    <property type="entry name" value="PHOSPHOENOLPYRUVATE CARBOXYKINASE [GTP]-RELATED"/>
    <property type="match status" value="1"/>
</dbReference>
<feature type="binding site" evidence="8">
    <location>
        <position position="67"/>
    </location>
    <ligand>
        <name>substrate</name>
    </ligand>
</feature>
<comment type="function">
    <text evidence="8">Catalyzes the conversion of oxaloacetate (OAA) to phosphoenolpyruvate (PEP), the rate-limiting step in the metabolic pathway that produces glucose from lactate and other precursors derived from the citric acid cycle.</text>
</comment>
<dbReference type="Pfam" id="PF00821">
    <property type="entry name" value="PEPCK_GTP"/>
    <property type="match status" value="1"/>
</dbReference>
<feature type="binding site" evidence="8">
    <location>
        <position position="395"/>
    </location>
    <ligand>
        <name>GTP</name>
        <dbReference type="ChEBI" id="CHEBI:37565"/>
    </ligand>
</feature>
<evidence type="ECO:0000256" key="6">
    <source>
        <dbReference type="ARBA" id="ARBA00023211"/>
    </source>
</evidence>
<gene>
    <name evidence="8" type="primary">pckG</name>
    <name evidence="11" type="ORF">LZC95_35150</name>
</gene>
<dbReference type="SUPFAM" id="SSF53795">
    <property type="entry name" value="PEP carboxykinase-like"/>
    <property type="match status" value="1"/>
</dbReference>
<evidence type="ECO:0000259" key="10">
    <source>
        <dbReference type="Pfam" id="PF17297"/>
    </source>
</evidence>
<dbReference type="SUPFAM" id="SSF68923">
    <property type="entry name" value="PEP carboxykinase N-terminal domain"/>
    <property type="match status" value="1"/>
</dbReference>
<keyword evidence="6 8" id="KW-0464">Manganese</keyword>
<reference evidence="11 12" key="1">
    <citation type="submission" date="2021-12" db="EMBL/GenBank/DDBJ databases">
        <title>Discovery of the Pendulisporaceae a myxobacterial family with distinct sporulation behavior and unique specialized metabolism.</title>
        <authorList>
            <person name="Garcia R."/>
            <person name="Popoff A."/>
            <person name="Bader C.D."/>
            <person name="Loehr J."/>
            <person name="Walesch S."/>
            <person name="Walt C."/>
            <person name="Boldt J."/>
            <person name="Bunk B."/>
            <person name="Haeckl F.J.F.P.J."/>
            <person name="Gunesch A.P."/>
            <person name="Birkelbach J."/>
            <person name="Nuebel U."/>
            <person name="Pietschmann T."/>
            <person name="Bach T."/>
            <person name="Mueller R."/>
        </authorList>
    </citation>
    <scope>NUCLEOTIDE SEQUENCE [LARGE SCALE GENOMIC DNA]</scope>
    <source>
        <strain evidence="11 12">MSr12523</strain>
    </source>
</reference>
<feature type="binding site" evidence="8">
    <location>
        <position position="224"/>
    </location>
    <ligand>
        <name>Mn(2+)</name>
        <dbReference type="ChEBI" id="CHEBI:29035"/>
    </ligand>
</feature>
<feature type="domain" description="Phosphoenolpyruvate carboxykinase C-terminal P-loop" evidence="9">
    <location>
        <begin position="220"/>
        <end position="575"/>
    </location>
</feature>
<protein>
    <recommendedName>
        <fullName evidence="8">Phosphoenolpyruvate carboxykinase [GTP]</fullName>
        <shortName evidence="8">PEP carboxykinase</shortName>
        <shortName evidence="8">PEPCK</shortName>
        <ecNumber evidence="8">4.1.1.32</ecNumber>
    </recommendedName>
    <alternativeName>
        <fullName evidence="8">GTP-dependent phosphoenolpyruvate carboxykinase</fullName>
        <shortName evidence="8">GTP-PEPCK</shortName>
    </alternativeName>
</protein>
<dbReference type="InterPro" id="IPR008209">
    <property type="entry name" value="PEP_carboxykinase_GTP"/>
</dbReference>
<feature type="binding site" evidence="8">
    <location>
        <position position="364"/>
    </location>
    <ligand>
        <name>GTP</name>
        <dbReference type="ChEBI" id="CHEBI:37565"/>
    </ligand>
</feature>
<dbReference type="Proteomes" id="UP001379533">
    <property type="component" value="Chromosome"/>
</dbReference>
<accession>A0ABZ2JZ82</accession>
<keyword evidence="5 8" id="KW-0342">GTP-binding</keyword>
<comment type="subcellular location">
    <subcellularLocation>
        <location evidence="8">Cytoplasm</location>
    </subcellularLocation>
</comment>
<feature type="binding site" evidence="8">
    <location>
        <position position="204"/>
    </location>
    <ligand>
        <name>Mn(2+)</name>
        <dbReference type="ChEBI" id="CHEBI:29035"/>
    </ligand>
</feature>
<feature type="binding site" evidence="8">
    <location>
        <begin position="488"/>
        <end position="491"/>
    </location>
    <ligand>
        <name>GTP</name>
        <dbReference type="ChEBI" id="CHEBI:37565"/>
    </ligand>
</feature>
<dbReference type="Gene3D" id="3.40.449.10">
    <property type="entry name" value="Phosphoenolpyruvate Carboxykinase, domain 1"/>
    <property type="match status" value="1"/>
</dbReference>
<evidence type="ECO:0000256" key="2">
    <source>
        <dbReference type="ARBA" id="ARBA00022723"/>
    </source>
</evidence>
<keyword evidence="8" id="KW-0312">Gluconeogenesis</keyword>
<dbReference type="GO" id="GO:0004613">
    <property type="term" value="F:phosphoenolpyruvate carboxykinase (GTP) activity"/>
    <property type="evidence" value="ECO:0007669"/>
    <property type="project" value="UniProtKB-EC"/>
</dbReference>
<keyword evidence="3 8" id="KW-0547">Nucleotide-binding</keyword>
<evidence type="ECO:0000259" key="9">
    <source>
        <dbReference type="Pfam" id="PF00821"/>
    </source>
</evidence>
<evidence type="ECO:0000256" key="4">
    <source>
        <dbReference type="ARBA" id="ARBA00022793"/>
    </source>
</evidence>
<dbReference type="Pfam" id="PF17297">
    <property type="entry name" value="PEPCK_N"/>
    <property type="match status" value="1"/>
</dbReference>
<evidence type="ECO:0000256" key="3">
    <source>
        <dbReference type="ARBA" id="ARBA00022741"/>
    </source>
</evidence>
<evidence type="ECO:0000256" key="1">
    <source>
        <dbReference type="ARBA" id="ARBA00005796"/>
    </source>
</evidence>
<keyword evidence="8" id="KW-0963">Cytoplasm</keyword>
<comment type="caution">
    <text evidence="8">Lacks conserved residue(s) required for the propagation of feature annotation.</text>
</comment>
<keyword evidence="4 8" id="KW-0210">Decarboxylase</keyword>
<keyword evidence="2 8" id="KW-0479">Metal-binding</keyword>
<comment type="pathway">
    <text evidence="8">Carbohydrate biosynthesis; gluconeogenesis.</text>
</comment>
<dbReference type="EMBL" id="CP089982">
    <property type="protein sequence ID" value="WXA91677.1"/>
    <property type="molecule type" value="Genomic_DNA"/>
</dbReference>
<dbReference type="PIRSF" id="PIRSF001348">
    <property type="entry name" value="PEP_carboxykinase_GTP"/>
    <property type="match status" value="1"/>
</dbReference>
<dbReference type="RefSeq" id="WP_394842299.1">
    <property type="nucleotide sequence ID" value="NZ_CP089982.1"/>
</dbReference>
<dbReference type="PANTHER" id="PTHR11561">
    <property type="entry name" value="PHOSPHOENOLPYRUVATE CARBOXYKINASE"/>
    <property type="match status" value="1"/>
</dbReference>
<feature type="binding site" evidence="8">
    <location>
        <position position="246"/>
    </location>
    <ligand>
        <name>substrate</name>
    </ligand>
</feature>
<dbReference type="Gene3D" id="2.170.8.10">
    <property type="entry name" value="Phosphoenolpyruvate Carboxykinase, domain 2"/>
    <property type="match status" value="1"/>
</dbReference>
<name>A0ABZ2JZ82_9BACT</name>
<dbReference type="InterPro" id="IPR018091">
    <property type="entry name" value="PEP_carboxykin_GTP_CS"/>
</dbReference>
<sequence length="584" mass="65132">MRNNELSAWVKEVADHTKPDAIRWCDGSMNEARSLEDRMLEDGTLVRLSEKLPASFLHRSHPTDVARAEHLTFICSEREEQCGPTNNWMSPEEAEGKVWPLFAGAMRGRTLYIVPYVMGPVGSPYSRVGVQITDSPYVVANLRLMTRMGDVAIRQLGRNGQFVKGLHSLGDLSPERRFICHFPQTKTIWSIGSGYGDNALLSKKCHALRIASVEGRDEGWLAEHMMVVGVTSPEGVKHYIAAAFPSACGKTNLAMLVPSFPGWKIETVGDDIAWMHVGDDGRLWAINPEAGFFGVAPRTSFRTNRNAMAALSRDVIFTNVAVRQDGMPWWEGLEDLPEGEVVTDWRGHPWSKASGDRAAHPNSRFTVSARQCPAVGPSFDDPRGVPISAIVFGGRRARIAPLVYEARDWTHGVYVGATLVSETTAAATGALGIPRNDPMAMLPFCGFNMGDYFAHWLRVGERLTHPPRIFHVNWFRRGDDGQLLWPGFGENIRVLKWIVERVDGTGDAHPTPIGLVPTYDAMDLRDLGIGPRRFDELVHVDTRTWQGETSWNEIFLDRFGKRLPEPLAREHRALVARLRKAAKV</sequence>
<dbReference type="InterPro" id="IPR008210">
    <property type="entry name" value="PEP_carboxykinase_N"/>
</dbReference>
<evidence type="ECO:0000256" key="5">
    <source>
        <dbReference type="ARBA" id="ARBA00023134"/>
    </source>
</evidence>
<keyword evidence="7 8" id="KW-0456">Lyase</keyword>
<dbReference type="Gene3D" id="3.90.228.20">
    <property type="match status" value="1"/>
</dbReference>
<comment type="similarity">
    <text evidence="1 8">Belongs to the phosphoenolpyruvate carboxykinase [GTP] family.</text>
</comment>
<organism evidence="11 12">
    <name type="scientific">Pendulispora brunnea</name>
    <dbReference type="NCBI Taxonomy" id="2905690"/>
    <lineage>
        <taxon>Bacteria</taxon>
        <taxon>Pseudomonadati</taxon>
        <taxon>Myxococcota</taxon>
        <taxon>Myxococcia</taxon>
        <taxon>Myxococcales</taxon>
        <taxon>Sorangiineae</taxon>
        <taxon>Pendulisporaceae</taxon>
        <taxon>Pendulispora</taxon>
    </lineage>
</organism>
<feature type="active site" evidence="8">
    <location>
        <position position="248"/>
    </location>
</feature>
<feature type="domain" description="Phosphoenolpyruvate carboxykinase GTP-utilising N-terminal" evidence="10">
    <location>
        <begin position="9"/>
        <end position="216"/>
    </location>
</feature>
<dbReference type="HAMAP" id="MF_00452">
    <property type="entry name" value="PEPCK_GTP"/>
    <property type="match status" value="1"/>
</dbReference>
<comment type="cofactor">
    <cofactor evidence="8">
        <name>Mn(2+)</name>
        <dbReference type="ChEBI" id="CHEBI:29035"/>
    </cofactor>
    <text evidence="8">Binds 1 Mn(2+) ion per subunit.</text>
</comment>
<evidence type="ECO:0000256" key="7">
    <source>
        <dbReference type="ARBA" id="ARBA00023239"/>
    </source>
</evidence>
<comment type="subunit">
    <text evidence="8">Monomer.</text>
</comment>